<dbReference type="Pfam" id="PF13855">
    <property type="entry name" value="LRR_8"/>
    <property type="match status" value="3"/>
</dbReference>
<dbReference type="PANTHER" id="PTHR23119:SF44">
    <property type="entry name" value="PROTEIN LAP4"/>
    <property type="match status" value="1"/>
</dbReference>
<feature type="compositionally biased region" description="Basic residues" evidence="3">
    <location>
        <begin position="1176"/>
        <end position="1187"/>
    </location>
</feature>
<dbReference type="SUPFAM" id="SSF52058">
    <property type="entry name" value="L domain-like"/>
    <property type="match status" value="3"/>
</dbReference>
<dbReference type="Pfam" id="PF23598">
    <property type="entry name" value="LRR_14"/>
    <property type="match status" value="1"/>
</dbReference>
<keyword evidence="1" id="KW-0433">Leucine-rich repeat</keyword>
<dbReference type="Pfam" id="PF00595">
    <property type="entry name" value="PDZ"/>
    <property type="match status" value="2"/>
</dbReference>
<feature type="compositionally biased region" description="Pro residues" evidence="3">
    <location>
        <begin position="1397"/>
        <end position="1421"/>
    </location>
</feature>
<evidence type="ECO:0000256" key="1">
    <source>
        <dbReference type="ARBA" id="ARBA00022614"/>
    </source>
</evidence>
<sequence>MTVCMTVSPSIRPALASSLRGNLPTTPAFRRPRRAEMPCIPPDLLRFRCQRRRIEWIDARCSKLEDVPMREIEKCRATLRELNLSSNCIEFVPKELYDFDKLEFLDLGCNCIRHLPEGISRLRSLEELILNGNCIERLPEDLSSCPNLSLLSLTANDFPYLPSTISHIESLTTLNVASVDLIELPSDFARLQNLRHLDVRDNQLGSFPPVLCQLANLASLDIGNNEIPYIPTDIGLLTNLHELTIDENEIDFIPDEIERCAKLEVLDISRNRIGCLPEGLGDLKALGELRCSRNRLRELPNSLGRLKALRVLHSQENCLETLTPAIGSCAVLENLDLSDNFLSKIPSAVGNLERLHSLNLDSNELLELPTTIGACRSLRVLSLRHNNLREIPMDVGRLASLKVLDVCFNRLSHLPFTVNVILPYLEALWVTVNQPRPIPAFSPAEDPKTGIRVLVAANLPQSRVKLIKEGMLTTSTITLQSRLEGSASTSKASTPSKVKFVDSATPARTSFVRNPTMRQSTPLAIKSLMSRLANYETTVGALSEQAFASTSTESETFFEAQKQRVVCELERLGRDEWGFSFVGGSDEGLPIRVVNIVVGGAAFGADVRVGDRILGANGVDFSNIRHCEAIEYFVNTSLDAPLELVVERLESSSLSSQTSTCDDASSTTTQETPSNPVASYVMDLDIPMIDSEEDEELTVVESPPSDGDAFVPQLFGHSSVIPDLSGYCAMKLLACIPLFACQRRVESLDFGASKLEEVPEGIERYAAHLRELGLFQCRKLERLSLQGNLVGDVTDAIGNLKNLVELNLESNEIMDLPKSLGSCTSLQLLSLSRNTTITTLPSSITQLSALRELYLSDTNLTDLPSAIGNLVNLEFLELRKNELRDHSIPPSVSSLQALRHLDLGENKLSFLPDEIGDLSELRMLIVDENELDSLPETLTACAHLEELDVSKNRISRLPDAIGDLGALAELRVGANDLHCLPSSIGRLKQLSILNVEGNHLDELTPAIGGCLQLNDFYASSNLISVLPSTIGHLRRLKNLHLDNNRILELPSSIGNCASLSVLSLRSNELSELPMEIGKLGALTVLDVCGNRLSHLPFTITVPPKLRAIWLSLSQPHPKMVLTETRDPATHVRVYTCVLLPQSDSEDDIVSHGSGAASQKVKFEDSEFEEDGPSGRLVRRGTPHRKCKRDAQKAPETASRVMEFKEPTKSILKTRKAASDASDEEVHVEVESVHEENEAVAEEETVDAAPRPEGRNNASIRVEVAVERGEDGELGWTIAGGVESAPVKANDNGIYVTKVLEDGPTFRAGIRKGDRLLQANGRSLEGATHSDAVELLRVPEDVMRFVVLREFESAVLDEEEVDLAREEEEETRPVPQTANLKTIAASLEHIPPLSASSPLPPSPLESPSPENPPKRALPPVAPKPSKEVVAFSIGFATQAIHLLQIDQVCSEKLDFSSKIKEFETKIGAQTATTSVPQAPPSRRTLLSSEEVEKLKQKERKKILGPSTDFDDLDDSIASFRNILDECPLPSKSLPSVVRTKKAENRLLVALSPTPSTVSELSVEEQQAKARKRSEWRQLRLQSIIKTCASADELIRRVHLVHSRMENIDEDGYCSPTPTDLLKLSDADVVLSQ</sequence>
<dbReference type="GO" id="GO:0014069">
    <property type="term" value="C:postsynaptic density"/>
    <property type="evidence" value="ECO:0007669"/>
    <property type="project" value="TreeGrafter"/>
</dbReference>
<dbReference type="GO" id="GO:0098887">
    <property type="term" value="P:neurotransmitter receptor transport, endosome to postsynaptic membrane"/>
    <property type="evidence" value="ECO:0007669"/>
    <property type="project" value="TreeGrafter"/>
</dbReference>
<dbReference type="InterPro" id="IPR032675">
    <property type="entry name" value="LRR_dom_sf"/>
</dbReference>
<dbReference type="InterPro" id="IPR050614">
    <property type="entry name" value="Synaptic_Scaffolding_LAP-MAGUK"/>
</dbReference>
<accession>A0AA39HED1</accession>
<dbReference type="PANTHER" id="PTHR23119">
    <property type="entry name" value="DISCS LARGE"/>
    <property type="match status" value="1"/>
</dbReference>
<dbReference type="CDD" id="cd00136">
    <property type="entry name" value="PDZ_canonical"/>
    <property type="match status" value="1"/>
</dbReference>
<dbReference type="GO" id="GO:0043113">
    <property type="term" value="P:receptor clustering"/>
    <property type="evidence" value="ECO:0007669"/>
    <property type="project" value="TreeGrafter"/>
</dbReference>
<feature type="domain" description="PDZ" evidence="4">
    <location>
        <begin position="1262"/>
        <end position="1350"/>
    </location>
</feature>
<dbReference type="GO" id="GO:0016323">
    <property type="term" value="C:basolateral plasma membrane"/>
    <property type="evidence" value="ECO:0007669"/>
    <property type="project" value="TreeGrafter"/>
</dbReference>
<dbReference type="InterPro" id="IPR001611">
    <property type="entry name" value="Leu-rich_rpt"/>
</dbReference>
<feature type="region of interest" description="Disordered" evidence="3">
    <location>
        <begin position="656"/>
        <end position="677"/>
    </location>
</feature>
<organism evidence="5 6">
    <name type="scientific">Steinernema hermaphroditum</name>
    <dbReference type="NCBI Taxonomy" id="289476"/>
    <lineage>
        <taxon>Eukaryota</taxon>
        <taxon>Metazoa</taxon>
        <taxon>Ecdysozoa</taxon>
        <taxon>Nematoda</taxon>
        <taxon>Chromadorea</taxon>
        <taxon>Rhabditida</taxon>
        <taxon>Tylenchina</taxon>
        <taxon>Panagrolaimomorpha</taxon>
        <taxon>Strongyloidoidea</taxon>
        <taxon>Steinernematidae</taxon>
        <taxon>Steinernema</taxon>
    </lineage>
</organism>
<dbReference type="PROSITE" id="PS50106">
    <property type="entry name" value="PDZ"/>
    <property type="match status" value="2"/>
</dbReference>
<dbReference type="InterPro" id="IPR001478">
    <property type="entry name" value="PDZ"/>
</dbReference>
<dbReference type="InterPro" id="IPR003591">
    <property type="entry name" value="Leu-rich_rpt_typical-subtyp"/>
</dbReference>
<dbReference type="EMBL" id="JAUCMV010000004">
    <property type="protein sequence ID" value="KAK0404302.1"/>
    <property type="molecule type" value="Genomic_DNA"/>
</dbReference>
<dbReference type="SMART" id="SM00369">
    <property type="entry name" value="LRR_TYP"/>
    <property type="match status" value="18"/>
</dbReference>
<dbReference type="SMART" id="SM00228">
    <property type="entry name" value="PDZ"/>
    <property type="match status" value="2"/>
</dbReference>
<evidence type="ECO:0000259" key="4">
    <source>
        <dbReference type="PROSITE" id="PS50106"/>
    </source>
</evidence>
<dbReference type="Proteomes" id="UP001175271">
    <property type="component" value="Unassembled WGS sequence"/>
</dbReference>
<evidence type="ECO:0000256" key="2">
    <source>
        <dbReference type="ARBA" id="ARBA00022737"/>
    </source>
</evidence>
<proteinExistence type="predicted"/>
<protein>
    <recommendedName>
        <fullName evidence="4">PDZ domain-containing protein</fullName>
    </recommendedName>
</protein>
<dbReference type="SUPFAM" id="SSF50156">
    <property type="entry name" value="PDZ domain-like"/>
    <property type="match status" value="2"/>
</dbReference>
<dbReference type="Gene3D" id="3.80.10.10">
    <property type="entry name" value="Ribonuclease Inhibitor"/>
    <property type="match status" value="4"/>
</dbReference>
<dbReference type="GO" id="GO:0019901">
    <property type="term" value="F:protein kinase binding"/>
    <property type="evidence" value="ECO:0007669"/>
    <property type="project" value="TreeGrafter"/>
</dbReference>
<comment type="caution">
    <text evidence="5">The sequence shown here is derived from an EMBL/GenBank/DDBJ whole genome shotgun (WGS) entry which is preliminary data.</text>
</comment>
<evidence type="ECO:0000313" key="5">
    <source>
        <dbReference type="EMBL" id="KAK0404302.1"/>
    </source>
</evidence>
<feature type="region of interest" description="Disordered" evidence="3">
    <location>
        <begin position="1390"/>
        <end position="1421"/>
    </location>
</feature>
<evidence type="ECO:0000256" key="3">
    <source>
        <dbReference type="SAM" id="MobiDB-lite"/>
    </source>
</evidence>
<dbReference type="GO" id="GO:0005912">
    <property type="term" value="C:adherens junction"/>
    <property type="evidence" value="ECO:0007669"/>
    <property type="project" value="TreeGrafter"/>
</dbReference>
<gene>
    <name evidence="5" type="ORF">QR680_017387</name>
</gene>
<keyword evidence="2" id="KW-0677">Repeat</keyword>
<dbReference type="SMART" id="SM00364">
    <property type="entry name" value="LRR_BAC"/>
    <property type="match status" value="17"/>
</dbReference>
<dbReference type="Gene3D" id="2.30.42.10">
    <property type="match status" value="2"/>
</dbReference>
<feature type="region of interest" description="Disordered" evidence="3">
    <location>
        <begin position="1145"/>
        <end position="1254"/>
    </location>
</feature>
<dbReference type="GO" id="GO:0045211">
    <property type="term" value="C:postsynaptic membrane"/>
    <property type="evidence" value="ECO:0007669"/>
    <property type="project" value="TreeGrafter"/>
</dbReference>
<evidence type="ECO:0000313" key="6">
    <source>
        <dbReference type="Proteomes" id="UP001175271"/>
    </source>
</evidence>
<reference evidence="5" key="1">
    <citation type="submission" date="2023-06" db="EMBL/GenBank/DDBJ databases">
        <title>Genomic analysis of the entomopathogenic nematode Steinernema hermaphroditum.</title>
        <authorList>
            <person name="Schwarz E.M."/>
            <person name="Heppert J.K."/>
            <person name="Baniya A."/>
            <person name="Schwartz H.T."/>
            <person name="Tan C.-H."/>
            <person name="Antoshechkin I."/>
            <person name="Sternberg P.W."/>
            <person name="Goodrich-Blair H."/>
            <person name="Dillman A.R."/>
        </authorList>
    </citation>
    <scope>NUCLEOTIDE SEQUENCE</scope>
    <source>
        <strain evidence="5">PS9179</strain>
        <tissue evidence="5">Whole animal</tissue>
    </source>
</reference>
<name>A0AA39HED1_9BILA</name>
<dbReference type="PROSITE" id="PS51450">
    <property type="entry name" value="LRR"/>
    <property type="match status" value="10"/>
</dbReference>
<dbReference type="InterPro" id="IPR055414">
    <property type="entry name" value="LRR_R13L4/SHOC2-like"/>
</dbReference>
<dbReference type="GO" id="GO:0098968">
    <property type="term" value="P:neurotransmitter receptor transport postsynaptic membrane to endosome"/>
    <property type="evidence" value="ECO:0007669"/>
    <property type="project" value="TreeGrafter"/>
</dbReference>
<dbReference type="Pfam" id="PF00560">
    <property type="entry name" value="LRR_1"/>
    <property type="match status" value="3"/>
</dbReference>
<dbReference type="InterPro" id="IPR036034">
    <property type="entry name" value="PDZ_sf"/>
</dbReference>
<keyword evidence="6" id="KW-1185">Reference proteome</keyword>
<dbReference type="GO" id="GO:0098609">
    <property type="term" value="P:cell-cell adhesion"/>
    <property type="evidence" value="ECO:0007669"/>
    <property type="project" value="TreeGrafter"/>
</dbReference>
<feature type="compositionally biased region" description="Low complexity" evidence="3">
    <location>
        <begin position="656"/>
        <end position="670"/>
    </location>
</feature>
<dbReference type="GO" id="GO:0045197">
    <property type="term" value="P:establishment or maintenance of epithelial cell apical/basal polarity"/>
    <property type="evidence" value="ECO:0007669"/>
    <property type="project" value="TreeGrafter"/>
</dbReference>
<feature type="compositionally biased region" description="Basic and acidic residues" evidence="3">
    <location>
        <begin position="1223"/>
        <end position="1236"/>
    </location>
</feature>
<feature type="domain" description="PDZ" evidence="4">
    <location>
        <begin position="566"/>
        <end position="648"/>
    </location>
</feature>